<dbReference type="EMBL" id="RSCL01000015">
    <property type="protein sequence ID" value="RUT02741.1"/>
    <property type="molecule type" value="Genomic_DNA"/>
</dbReference>
<keyword evidence="2" id="KW-1185">Reference proteome</keyword>
<protein>
    <submittedName>
        <fullName evidence="1">Uncharacterized protein</fullName>
    </submittedName>
</protein>
<dbReference type="Proteomes" id="UP000271624">
    <property type="component" value="Unassembled WGS sequence"/>
</dbReference>
<reference evidence="1" key="1">
    <citation type="submission" date="2018-12" db="EMBL/GenBank/DDBJ databases">
        <authorList>
            <person name="Will S."/>
            <person name="Neumann-Schaal M."/>
            <person name="Henke P."/>
        </authorList>
    </citation>
    <scope>NUCLEOTIDE SEQUENCE</scope>
    <source>
        <strain evidence="1">PCC 7102</strain>
    </source>
</reference>
<comment type="caution">
    <text evidence="1">The sequence shown here is derived from an EMBL/GenBank/DDBJ whole genome shotgun (WGS) entry which is preliminary data.</text>
</comment>
<gene>
    <name evidence="1" type="ORF">DSM106972_056610</name>
</gene>
<sequence>MNTITNKTEKRICFVEPQNLNIKKIAVCHGMSMKDLLLSALHEFLEKRGIDADNYQ</sequence>
<evidence type="ECO:0000313" key="2">
    <source>
        <dbReference type="Proteomes" id="UP000271624"/>
    </source>
</evidence>
<organism evidence="1 2">
    <name type="scientific">Dulcicalothrix desertica PCC 7102</name>
    <dbReference type="NCBI Taxonomy" id="232991"/>
    <lineage>
        <taxon>Bacteria</taxon>
        <taxon>Bacillati</taxon>
        <taxon>Cyanobacteriota</taxon>
        <taxon>Cyanophyceae</taxon>
        <taxon>Nostocales</taxon>
        <taxon>Calotrichaceae</taxon>
        <taxon>Dulcicalothrix</taxon>
    </lineage>
</organism>
<dbReference type="AlphaFoldDB" id="A0A3S1AK35"/>
<reference evidence="1" key="2">
    <citation type="journal article" date="2019" name="Genome Biol. Evol.">
        <title>Day and night: Metabolic profiles and evolutionary relationships of six axenic non-marine cyanobacteria.</title>
        <authorList>
            <person name="Will S.E."/>
            <person name="Henke P."/>
            <person name="Boedeker C."/>
            <person name="Huang S."/>
            <person name="Brinkmann H."/>
            <person name="Rohde M."/>
            <person name="Jarek M."/>
            <person name="Friedl T."/>
            <person name="Seufert S."/>
            <person name="Schumacher M."/>
            <person name="Overmann J."/>
            <person name="Neumann-Schaal M."/>
            <person name="Petersen J."/>
        </authorList>
    </citation>
    <scope>NUCLEOTIDE SEQUENCE [LARGE SCALE GENOMIC DNA]</scope>
    <source>
        <strain evidence="1">PCC 7102</strain>
    </source>
</reference>
<evidence type="ECO:0000313" key="1">
    <source>
        <dbReference type="EMBL" id="RUT02741.1"/>
    </source>
</evidence>
<dbReference type="RefSeq" id="WP_158632888.1">
    <property type="nucleotide sequence ID" value="NZ_RSCL01000015.1"/>
</dbReference>
<accession>A0A3S1AK35</accession>
<proteinExistence type="predicted"/>
<name>A0A3S1AK35_9CYAN</name>